<protein>
    <submittedName>
        <fullName evidence="11">Aquaporin-like protein</fullName>
    </submittedName>
</protein>
<dbReference type="GO" id="GO:0015250">
    <property type="term" value="F:water channel activity"/>
    <property type="evidence" value="ECO:0007669"/>
    <property type="project" value="TreeGrafter"/>
</dbReference>
<dbReference type="InterPro" id="IPR023271">
    <property type="entry name" value="Aquaporin-like"/>
</dbReference>
<evidence type="ECO:0000313" key="12">
    <source>
        <dbReference type="Proteomes" id="UP001164286"/>
    </source>
</evidence>
<dbReference type="InterPro" id="IPR034294">
    <property type="entry name" value="Aquaporin_transptr"/>
</dbReference>
<evidence type="ECO:0000256" key="3">
    <source>
        <dbReference type="ARBA" id="ARBA00022448"/>
    </source>
</evidence>
<dbReference type="AlphaFoldDB" id="A0AA38H7J8"/>
<dbReference type="RefSeq" id="XP_052945002.1">
    <property type="nucleotide sequence ID" value="XM_053087259.1"/>
</dbReference>
<comment type="caution">
    <text evidence="11">The sequence shown here is derived from an EMBL/GenBank/DDBJ whole genome shotgun (WGS) entry which is preliminary data.</text>
</comment>
<name>A0AA38H7J8_9TREE</name>
<dbReference type="Gene3D" id="1.20.1080.10">
    <property type="entry name" value="Glycerol uptake facilitator protein"/>
    <property type="match status" value="1"/>
</dbReference>
<organism evidence="11 12">
    <name type="scientific">Dioszegia hungarica</name>
    <dbReference type="NCBI Taxonomy" id="4972"/>
    <lineage>
        <taxon>Eukaryota</taxon>
        <taxon>Fungi</taxon>
        <taxon>Dikarya</taxon>
        <taxon>Basidiomycota</taxon>
        <taxon>Agaricomycotina</taxon>
        <taxon>Tremellomycetes</taxon>
        <taxon>Tremellales</taxon>
        <taxon>Bulleribasidiaceae</taxon>
        <taxon>Dioszegia</taxon>
    </lineage>
</organism>
<evidence type="ECO:0000256" key="7">
    <source>
        <dbReference type="ARBA" id="ARBA00023136"/>
    </source>
</evidence>
<evidence type="ECO:0000256" key="10">
    <source>
        <dbReference type="SAM" id="Phobius"/>
    </source>
</evidence>
<feature type="transmembrane region" description="Helical" evidence="10">
    <location>
        <begin position="6"/>
        <end position="27"/>
    </location>
</feature>
<reference evidence="11" key="1">
    <citation type="journal article" date="2022" name="G3 (Bethesda)">
        <title>High quality genome of the basidiomycete yeast Dioszegia hungarica PDD-24b-2 isolated from cloud water.</title>
        <authorList>
            <person name="Jarrige D."/>
            <person name="Haridas S."/>
            <person name="Bleykasten-Grosshans C."/>
            <person name="Joly M."/>
            <person name="Nadalig T."/>
            <person name="Sancelme M."/>
            <person name="Vuilleumier S."/>
            <person name="Grigoriev I.V."/>
            <person name="Amato P."/>
            <person name="Bringel F."/>
        </authorList>
    </citation>
    <scope>NUCLEOTIDE SEQUENCE</scope>
    <source>
        <strain evidence="11">PDD-24b-2</strain>
    </source>
</reference>
<dbReference type="PRINTS" id="PR00783">
    <property type="entry name" value="MINTRINSICP"/>
</dbReference>
<feature type="transmembrane region" description="Helical" evidence="10">
    <location>
        <begin position="79"/>
        <end position="95"/>
    </location>
</feature>
<keyword evidence="3 8" id="KW-0813">Transport</keyword>
<dbReference type="SUPFAM" id="SSF81338">
    <property type="entry name" value="Aquaporin-like"/>
    <property type="match status" value="1"/>
</dbReference>
<keyword evidence="6 10" id="KW-1133">Transmembrane helix</keyword>
<evidence type="ECO:0000313" key="11">
    <source>
        <dbReference type="EMBL" id="KAI9635225.1"/>
    </source>
</evidence>
<feature type="transmembrane region" description="Helical" evidence="10">
    <location>
        <begin position="141"/>
        <end position="160"/>
    </location>
</feature>
<comment type="subcellular location">
    <subcellularLocation>
        <location evidence="1">Membrane</location>
        <topology evidence="1">Multi-pass membrane protein</topology>
    </subcellularLocation>
</comment>
<feature type="region of interest" description="Disordered" evidence="9">
    <location>
        <begin position="245"/>
        <end position="275"/>
    </location>
</feature>
<evidence type="ECO:0000256" key="4">
    <source>
        <dbReference type="ARBA" id="ARBA00022692"/>
    </source>
</evidence>
<dbReference type="GO" id="GO:0005886">
    <property type="term" value="C:plasma membrane"/>
    <property type="evidence" value="ECO:0007669"/>
    <property type="project" value="TreeGrafter"/>
</dbReference>
<evidence type="ECO:0000256" key="2">
    <source>
        <dbReference type="ARBA" id="ARBA00006175"/>
    </source>
</evidence>
<evidence type="ECO:0000256" key="9">
    <source>
        <dbReference type="SAM" id="MobiDB-lite"/>
    </source>
</evidence>
<proteinExistence type="inferred from homology"/>
<dbReference type="InterPro" id="IPR000425">
    <property type="entry name" value="MIP"/>
</dbReference>
<feature type="transmembrane region" description="Helical" evidence="10">
    <location>
        <begin position="212"/>
        <end position="232"/>
    </location>
</feature>
<keyword evidence="12" id="KW-1185">Reference proteome</keyword>
<dbReference type="FunFam" id="1.20.1080.10:FF:000014">
    <property type="entry name" value="Aquaporin 1"/>
    <property type="match status" value="1"/>
</dbReference>
<comment type="similarity">
    <text evidence="2 8">Belongs to the MIP/aquaporin (TC 1.A.8) family.</text>
</comment>
<dbReference type="Pfam" id="PF00230">
    <property type="entry name" value="MIP"/>
    <property type="match status" value="1"/>
</dbReference>
<evidence type="ECO:0000256" key="8">
    <source>
        <dbReference type="RuleBase" id="RU000477"/>
    </source>
</evidence>
<feature type="non-terminal residue" evidence="11">
    <location>
        <position position="1"/>
    </location>
</feature>
<feature type="transmembrane region" description="Helical" evidence="10">
    <location>
        <begin position="100"/>
        <end position="121"/>
    </location>
</feature>
<keyword evidence="4 8" id="KW-0812">Transmembrane</keyword>
<keyword evidence="5" id="KW-0677">Repeat</keyword>
<evidence type="ECO:0000256" key="6">
    <source>
        <dbReference type="ARBA" id="ARBA00022989"/>
    </source>
</evidence>
<keyword evidence="7 10" id="KW-0472">Membrane</keyword>
<dbReference type="Proteomes" id="UP001164286">
    <property type="component" value="Unassembled WGS sequence"/>
</dbReference>
<feature type="transmembrane region" description="Helical" evidence="10">
    <location>
        <begin position="167"/>
        <end position="187"/>
    </location>
</feature>
<gene>
    <name evidence="11" type="ORF">MKK02DRAFT_26804</name>
</gene>
<feature type="compositionally biased region" description="Basic and acidic residues" evidence="9">
    <location>
        <begin position="247"/>
        <end position="260"/>
    </location>
</feature>
<dbReference type="EMBL" id="JAKWFO010000005">
    <property type="protein sequence ID" value="KAI9635225.1"/>
    <property type="molecule type" value="Genomic_DNA"/>
</dbReference>
<accession>A0AA38H7J8</accession>
<dbReference type="GeneID" id="77726460"/>
<sequence>DFIAMIGEYVGTVLFMIFALGGTNVALIPNTSITGQTAAGEQDSTVSTVNTSNLLYIALSFGFSLAVNAWIFFRVSGGLFNPAVSLGMALVGALTPTRAVLLAFVQILGGMTGAAIIDAITPGALNVRTQLGGGTSVVQGLFIEMFLTALLMLAILLLAAEKNKATFIAPIGIGLALFVAELLGVYYTGGSLNPARSFGPCVVLRQFENYHWIYWVGPALGAIIAAGFYKLLKWLQYETVLGPEDGEAPKPADKKGKKDVAALGTAGGDGEPGRMVDEEKAIDNSGTMAVSGPGLGDLHTEAAQDGGVSFWLSLLPIELS</sequence>
<evidence type="ECO:0000256" key="5">
    <source>
        <dbReference type="ARBA" id="ARBA00022737"/>
    </source>
</evidence>
<dbReference type="PANTHER" id="PTHR19139">
    <property type="entry name" value="AQUAPORIN TRANSPORTER"/>
    <property type="match status" value="1"/>
</dbReference>
<dbReference type="PANTHER" id="PTHR19139:SF199">
    <property type="entry name" value="MIP17260P"/>
    <property type="match status" value="1"/>
</dbReference>
<evidence type="ECO:0000256" key="1">
    <source>
        <dbReference type="ARBA" id="ARBA00004141"/>
    </source>
</evidence>